<accession>A0A9D2DXN6</accession>
<comment type="caution">
    <text evidence="1">The sequence shown here is derived from an EMBL/GenBank/DDBJ whole genome shotgun (WGS) entry which is preliminary data.</text>
</comment>
<protein>
    <submittedName>
        <fullName evidence="1">Uncharacterized protein</fullName>
    </submittedName>
</protein>
<dbReference type="EMBL" id="DXBS01000109">
    <property type="protein sequence ID" value="HIZ24935.1"/>
    <property type="molecule type" value="Genomic_DNA"/>
</dbReference>
<reference evidence="1" key="2">
    <citation type="submission" date="2021-04" db="EMBL/GenBank/DDBJ databases">
        <authorList>
            <person name="Gilroy R."/>
        </authorList>
    </citation>
    <scope>NUCLEOTIDE SEQUENCE</scope>
    <source>
        <strain evidence="1">CHK33-5263</strain>
    </source>
</reference>
<evidence type="ECO:0000313" key="2">
    <source>
        <dbReference type="Proteomes" id="UP000824044"/>
    </source>
</evidence>
<gene>
    <name evidence="1" type="ORF">H9812_05650</name>
</gene>
<evidence type="ECO:0000313" key="1">
    <source>
        <dbReference type="EMBL" id="HIZ24935.1"/>
    </source>
</evidence>
<proteinExistence type="predicted"/>
<name>A0A9D2DXN6_9FIRM</name>
<organism evidence="1 2">
    <name type="scientific">Candidatus Gallimonas intestinigallinarum</name>
    <dbReference type="NCBI Taxonomy" id="2838604"/>
    <lineage>
        <taxon>Bacteria</taxon>
        <taxon>Bacillati</taxon>
        <taxon>Bacillota</taxon>
        <taxon>Clostridia</taxon>
        <taxon>Candidatus Gallimonas</taxon>
    </lineage>
</organism>
<reference evidence="1" key="1">
    <citation type="journal article" date="2021" name="PeerJ">
        <title>Extensive microbial diversity within the chicken gut microbiome revealed by metagenomics and culture.</title>
        <authorList>
            <person name="Gilroy R."/>
            <person name="Ravi A."/>
            <person name="Getino M."/>
            <person name="Pursley I."/>
            <person name="Horton D.L."/>
            <person name="Alikhan N.F."/>
            <person name="Baker D."/>
            <person name="Gharbi K."/>
            <person name="Hall N."/>
            <person name="Watson M."/>
            <person name="Adriaenssens E.M."/>
            <person name="Foster-Nyarko E."/>
            <person name="Jarju S."/>
            <person name="Secka A."/>
            <person name="Antonio M."/>
            <person name="Oren A."/>
            <person name="Chaudhuri R.R."/>
            <person name="La Ragione R."/>
            <person name="Hildebrand F."/>
            <person name="Pallen M.J."/>
        </authorList>
    </citation>
    <scope>NUCLEOTIDE SEQUENCE</scope>
    <source>
        <strain evidence="1">CHK33-5263</strain>
    </source>
</reference>
<dbReference type="Proteomes" id="UP000824044">
    <property type="component" value="Unassembled WGS sequence"/>
</dbReference>
<dbReference type="AlphaFoldDB" id="A0A9D2DXN6"/>
<sequence length="63" mass="6872">MEEATKCALERLLRAGWRTSCEYCVYCAGSEDAALIAEYGCPEAAEGGCIEGVMEYFKEHKGA</sequence>